<dbReference type="SUPFAM" id="SSF52540">
    <property type="entry name" value="P-loop containing nucleoside triphosphate hydrolases"/>
    <property type="match status" value="1"/>
</dbReference>
<dbReference type="Pfam" id="PF13521">
    <property type="entry name" value="AAA_28"/>
    <property type="match status" value="1"/>
</dbReference>
<feature type="domain" description="NadR/Ttd14 AAA" evidence="1">
    <location>
        <begin position="161"/>
        <end position="315"/>
    </location>
</feature>
<dbReference type="EMBL" id="SSDS01000012">
    <property type="protein sequence ID" value="TXG78542.1"/>
    <property type="molecule type" value="Genomic_DNA"/>
</dbReference>
<evidence type="ECO:0000259" key="1">
    <source>
        <dbReference type="Pfam" id="PF13521"/>
    </source>
</evidence>
<dbReference type="Gene3D" id="3.40.50.620">
    <property type="entry name" value="HUPs"/>
    <property type="match status" value="1"/>
</dbReference>
<evidence type="ECO:0000313" key="3">
    <source>
        <dbReference type="Proteomes" id="UP000321026"/>
    </source>
</evidence>
<sequence length="340" mass="39211">MKSIIVMTALIPTTGHRDLVKWAVSIPGNNVTVLLNSLSREPISGSLRELALIEEFGNYSNVKIVHSKNNDAPQSPEDHEDFWNWWKNEIEVNCGKEWDFVIASESYGKPLADVLGAKFLPYDINRELNQARGTEVRGDIFERWEEILPAVQRKLHYSVGFFGQESVGKTTLSKMTAERFNSEWVFEYARPYMESGHPVVTDDVMRNVFFGQSALQRKVKDLAKYPLACFDTDLFSTVGYYPIYTKNAVPSDLIRSALNLKMDVYYLLPDDIPLEPDPLRFGDGKRESTKNYWRILLEKYGLKYVEVPSGTTEEKLNFIQHDIRGRLDERYASIRDFIRD</sequence>
<proteinExistence type="predicted"/>
<dbReference type="PANTHER" id="PTHR37512:SF1">
    <property type="entry name" value="NADR_TTD14 AAA DOMAIN-CONTAINING PROTEIN"/>
    <property type="match status" value="1"/>
</dbReference>
<dbReference type="InterPro" id="IPR014729">
    <property type="entry name" value="Rossmann-like_a/b/a_fold"/>
</dbReference>
<name>A0A5C7JC01_9BACT</name>
<dbReference type="InterPro" id="IPR038727">
    <property type="entry name" value="NadR/Ttd14_AAA_dom"/>
</dbReference>
<evidence type="ECO:0000313" key="2">
    <source>
        <dbReference type="EMBL" id="TXG78542.1"/>
    </source>
</evidence>
<accession>A0A5C7JC01</accession>
<dbReference type="InterPro" id="IPR027417">
    <property type="entry name" value="P-loop_NTPase"/>
</dbReference>
<comment type="caution">
    <text evidence="2">The sequence shown here is derived from an EMBL/GenBank/DDBJ whole genome shotgun (WGS) entry which is preliminary data.</text>
</comment>
<dbReference type="Proteomes" id="UP000321026">
    <property type="component" value="Unassembled WGS sequence"/>
</dbReference>
<gene>
    <name evidence="2" type="ORF">E6Q11_00830</name>
</gene>
<dbReference type="AlphaFoldDB" id="A0A5C7JC01"/>
<reference evidence="2 3" key="1">
    <citation type="submission" date="2018-09" db="EMBL/GenBank/DDBJ databases">
        <title>Metagenome Assembled Genomes from an Advanced Water Purification Facility.</title>
        <authorList>
            <person name="Stamps B.W."/>
            <person name="Spear J.R."/>
        </authorList>
    </citation>
    <scope>NUCLEOTIDE SEQUENCE [LARGE SCALE GENOMIC DNA]</scope>
    <source>
        <strain evidence="2">Bin_63_2</strain>
    </source>
</reference>
<protein>
    <recommendedName>
        <fullName evidence="1">NadR/Ttd14 AAA domain-containing protein</fullName>
    </recommendedName>
</protein>
<dbReference type="PANTHER" id="PTHR37512">
    <property type="entry name" value="TRIFUNCTIONAL NAD BIOSYNTHESIS/REGULATOR PROTEIN NADR"/>
    <property type="match status" value="1"/>
</dbReference>
<dbReference type="InterPro" id="IPR052735">
    <property type="entry name" value="NAD_biosynth-regulator"/>
</dbReference>
<organism evidence="2 3">
    <name type="scientific">Candidatus Dojkabacteria bacterium</name>
    <dbReference type="NCBI Taxonomy" id="2099670"/>
    <lineage>
        <taxon>Bacteria</taxon>
        <taxon>Candidatus Dojkabacteria</taxon>
    </lineage>
</organism>
<dbReference type="Gene3D" id="3.40.50.300">
    <property type="entry name" value="P-loop containing nucleotide triphosphate hydrolases"/>
    <property type="match status" value="1"/>
</dbReference>